<feature type="chain" id="PRO_5027050139" evidence="1">
    <location>
        <begin position="22"/>
        <end position="178"/>
    </location>
</feature>
<keyword evidence="1" id="KW-0732">Signal</keyword>
<dbReference type="RefSeq" id="XP_030763293.1">
    <property type="nucleotide sequence ID" value="XM_030907433.1"/>
</dbReference>
<dbReference type="Proteomes" id="UP000504635">
    <property type="component" value="Unplaced"/>
</dbReference>
<name>A0A6J2YH05_SITOR</name>
<gene>
    <name evidence="3" type="primary">LOC115887904</name>
</gene>
<keyword evidence="2" id="KW-1185">Reference proteome</keyword>
<dbReference type="AlphaFoldDB" id="A0A6J2YH05"/>
<evidence type="ECO:0000313" key="2">
    <source>
        <dbReference type="Proteomes" id="UP000504635"/>
    </source>
</evidence>
<accession>A0A6J2YH05</accession>
<dbReference type="InParanoid" id="A0A6J2YH05"/>
<proteinExistence type="predicted"/>
<organism evidence="2 3">
    <name type="scientific">Sitophilus oryzae</name>
    <name type="common">Rice weevil</name>
    <name type="synonym">Curculio oryzae</name>
    <dbReference type="NCBI Taxonomy" id="7048"/>
    <lineage>
        <taxon>Eukaryota</taxon>
        <taxon>Metazoa</taxon>
        <taxon>Ecdysozoa</taxon>
        <taxon>Arthropoda</taxon>
        <taxon>Hexapoda</taxon>
        <taxon>Insecta</taxon>
        <taxon>Pterygota</taxon>
        <taxon>Neoptera</taxon>
        <taxon>Endopterygota</taxon>
        <taxon>Coleoptera</taxon>
        <taxon>Polyphaga</taxon>
        <taxon>Cucujiformia</taxon>
        <taxon>Curculionidae</taxon>
        <taxon>Dryophthorinae</taxon>
        <taxon>Sitophilus</taxon>
    </lineage>
</organism>
<feature type="signal peptide" evidence="1">
    <location>
        <begin position="1"/>
        <end position="21"/>
    </location>
</feature>
<evidence type="ECO:0000256" key="1">
    <source>
        <dbReference type="SAM" id="SignalP"/>
    </source>
</evidence>
<evidence type="ECO:0000313" key="3">
    <source>
        <dbReference type="RefSeq" id="XP_030763293.1"/>
    </source>
</evidence>
<dbReference type="GeneID" id="115887904"/>
<sequence>MTVKVVAFLLCAISLSSQVNAGCFYSKLCKSCSLPAPPPKCALPPPPPPKAPEPVPPCTLLPPPPPPPVPSFLVPQGYPVGQCCSCQKPIFAPAPAPVVVPAPAPVVPVQPVQPEPVVAAPSPAVPCSPLAPPLAPEVPSPAPAPSPVLTLSPAALQALLGNLVPSQLGTPCASCNCS</sequence>
<reference evidence="3" key="1">
    <citation type="submission" date="2025-08" db="UniProtKB">
        <authorList>
            <consortium name="RefSeq"/>
        </authorList>
    </citation>
    <scope>IDENTIFICATION</scope>
    <source>
        <tissue evidence="3">Gonads</tissue>
    </source>
</reference>
<protein>
    <submittedName>
        <fullName evidence="3">Proline-rich receptor-like protein kinase PERK2</fullName>
    </submittedName>
</protein>
<dbReference type="KEGG" id="soy:115887904"/>